<feature type="signal peptide" evidence="6">
    <location>
        <begin position="1"/>
        <end position="24"/>
    </location>
</feature>
<keyword evidence="4" id="KW-1015">Disulfide bond</keyword>
<dbReference type="GO" id="GO:0046872">
    <property type="term" value="F:metal ion binding"/>
    <property type="evidence" value="ECO:0007669"/>
    <property type="project" value="UniProtKB-KW"/>
</dbReference>
<evidence type="ECO:0000256" key="1">
    <source>
        <dbReference type="ARBA" id="ARBA00001913"/>
    </source>
</evidence>
<accession>A0A6J2X2A4</accession>
<feature type="chain" id="PRO_5044642810" evidence="6">
    <location>
        <begin position="25"/>
        <end position="357"/>
    </location>
</feature>
<evidence type="ECO:0000313" key="11">
    <source>
        <dbReference type="RefSeq" id="XP_030745060.1"/>
    </source>
</evidence>
<dbReference type="PANTHER" id="PTHR19277:SF125">
    <property type="entry name" value="B6"/>
    <property type="match status" value="1"/>
</dbReference>
<dbReference type="RefSeq" id="XP_030745060.1">
    <property type="nucleotide sequence ID" value="XM_030889200.1"/>
</dbReference>
<evidence type="ECO:0000256" key="3">
    <source>
        <dbReference type="ARBA" id="ARBA00022837"/>
    </source>
</evidence>
<proteinExistence type="predicted"/>
<dbReference type="Pfam" id="PF00354">
    <property type="entry name" value="Pentaxin"/>
    <property type="match status" value="1"/>
</dbReference>
<evidence type="ECO:0000313" key="10">
    <source>
        <dbReference type="RefSeq" id="XP_030745059.1"/>
    </source>
</evidence>
<keyword evidence="5" id="KW-0325">Glycoprotein</keyword>
<dbReference type="SMART" id="SM00159">
    <property type="entry name" value="PTX"/>
    <property type="match status" value="1"/>
</dbReference>
<dbReference type="OrthoDB" id="8871962at2759"/>
<dbReference type="Proteomes" id="UP000504635">
    <property type="component" value="Unplaced"/>
</dbReference>
<dbReference type="SUPFAM" id="SSF49899">
    <property type="entry name" value="Concanavalin A-like lectins/glucanases"/>
    <property type="match status" value="1"/>
</dbReference>
<evidence type="ECO:0000256" key="4">
    <source>
        <dbReference type="ARBA" id="ARBA00023157"/>
    </source>
</evidence>
<dbReference type="AlphaFoldDB" id="A0A6J2X2A4"/>
<keyword evidence="6" id="KW-0732">Signal</keyword>
<name>A0A6J2X2A4_SITOR</name>
<dbReference type="GeneID" id="115874109"/>
<dbReference type="PANTHER" id="PTHR19277">
    <property type="entry name" value="PENTRAXIN"/>
    <property type="match status" value="1"/>
</dbReference>
<gene>
    <name evidence="9 10 11" type="primary">LOC115874109</name>
</gene>
<keyword evidence="8" id="KW-1185">Reference proteome</keyword>
<dbReference type="InterPro" id="IPR013320">
    <property type="entry name" value="ConA-like_dom_sf"/>
</dbReference>
<evidence type="ECO:0000256" key="2">
    <source>
        <dbReference type="ARBA" id="ARBA00022723"/>
    </source>
</evidence>
<dbReference type="RefSeq" id="XP_030745058.1">
    <property type="nucleotide sequence ID" value="XM_030889198.1"/>
</dbReference>
<protein>
    <submittedName>
        <fullName evidence="9 10">Uncharacterized protein LOC115874109</fullName>
    </submittedName>
</protein>
<organism evidence="8 10">
    <name type="scientific">Sitophilus oryzae</name>
    <name type="common">Rice weevil</name>
    <name type="synonym">Curculio oryzae</name>
    <dbReference type="NCBI Taxonomy" id="7048"/>
    <lineage>
        <taxon>Eukaryota</taxon>
        <taxon>Metazoa</taxon>
        <taxon>Ecdysozoa</taxon>
        <taxon>Arthropoda</taxon>
        <taxon>Hexapoda</taxon>
        <taxon>Insecta</taxon>
        <taxon>Pterygota</taxon>
        <taxon>Neoptera</taxon>
        <taxon>Endopterygota</taxon>
        <taxon>Coleoptera</taxon>
        <taxon>Polyphaga</taxon>
        <taxon>Cucujiformia</taxon>
        <taxon>Curculionidae</taxon>
        <taxon>Dryophthorinae</taxon>
        <taxon>Sitophilus</taxon>
    </lineage>
</organism>
<dbReference type="PROSITE" id="PS00289">
    <property type="entry name" value="PTX_1"/>
    <property type="match status" value="1"/>
</dbReference>
<sequence length="357" mass="41209">MELKTIAFFIWPSILLCILDEVLPILIPQQPHNFPALEHLHHTNENAVTKAIFTQKGYIQFLKYVVDVPDITDYTFCIWLKSVNFTYSHPILSYSKHEEKRLIRVWVSPHGTHINLEILEEPVFSIPVNFIEHEWYHICQSWSSNKASWSLYLNGNIAANGYTPQLRNIIIEHGGDIVVGQEYTDFDKGLDDGIEGFVSGFNFVLASTVDNYQPTTHFQQLPPPKFIYKRQIPQQNQDVEDSTEDLKMISVLPKKKRQIWDDGLQFYYEHQLREPLPLDKGERPSYHTPTERPLVYPSLYYYTPKPLGLVLVELSSDCAYLRGAPLRGDKVLINWTKTVVRVFGGAIIKNAPSFCAK</sequence>
<comment type="cofactor">
    <cofactor evidence="1">
        <name>Ca(2+)</name>
        <dbReference type="ChEBI" id="CHEBI:29108"/>
    </cofactor>
</comment>
<evidence type="ECO:0000313" key="8">
    <source>
        <dbReference type="Proteomes" id="UP000504635"/>
    </source>
</evidence>
<dbReference type="KEGG" id="soy:115874109"/>
<evidence type="ECO:0000256" key="5">
    <source>
        <dbReference type="ARBA" id="ARBA00023180"/>
    </source>
</evidence>
<dbReference type="Gene3D" id="2.60.120.200">
    <property type="match status" value="1"/>
</dbReference>
<feature type="domain" description="Pentraxin (PTX)" evidence="7">
    <location>
        <begin position="44"/>
        <end position="233"/>
    </location>
</feature>
<dbReference type="RefSeq" id="XP_030745059.1">
    <property type="nucleotide sequence ID" value="XM_030889199.1"/>
</dbReference>
<keyword evidence="2" id="KW-0479">Metal-binding</keyword>
<dbReference type="InterPro" id="IPR051360">
    <property type="entry name" value="Neuronal_Pentraxin_Related"/>
</dbReference>
<evidence type="ECO:0000313" key="9">
    <source>
        <dbReference type="RefSeq" id="XP_030745058.1"/>
    </source>
</evidence>
<dbReference type="InterPro" id="IPR001759">
    <property type="entry name" value="PTX_dom"/>
</dbReference>
<evidence type="ECO:0000256" key="6">
    <source>
        <dbReference type="SAM" id="SignalP"/>
    </source>
</evidence>
<keyword evidence="3" id="KW-0106">Calcium</keyword>
<reference evidence="9 10" key="1">
    <citation type="submission" date="2025-04" db="UniProtKB">
        <authorList>
            <consortium name="RefSeq"/>
        </authorList>
    </citation>
    <scope>IDENTIFICATION</scope>
    <source>
        <tissue evidence="9 10">Gonads</tissue>
    </source>
</reference>
<dbReference type="InterPro" id="IPR030476">
    <property type="entry name" value="Pentaxin_CS"/>
</dbReference>
<evidence type="ECO:0000259" key="7">
    <source>
        <dbReference type="SMART" id="SM00159"/>
    </source>
</evidence>